<comment type="caution">
    <text evidence="1">The sequence shown here is derived from an EMBL/GenBank/DDBJ whole genome shotgun (WGS) entry which is preliminary data.</text>
</comment>
<organism evidence="1 2">
    <name type="scientific">Halocaridina rubra</name>
    <name type="common">Hawaiian red shrimp</name>
    <dbReference type="NCBI Taxonomy" id="373956"/>
    <lineage>
        <taxon>Eukaryota</taxon>
        <taxon>Metazoa</taxon>
        <taxon>Ecdysozoa</taxon>
        <taxon>Arthropoda</taxon>
        <taxon>Crustacea</taxon>
        <taxon>Multicrustacea</taxon>
        <taxon>Malacostraca</taxon>
        <taxon>Eumalacostraca</taxon>
        <taxon>Eucarida</taxon>
        <taxon>Decapoda</taxon>
        <taxon>Pleocyemata</taxon>
        <taxon>Caridea</taxon>
        <taxon>Atyoidea</taxon>
        <taxon>Atyidae</taxon>
        <taxon>Halocaridina</taxon>
    </lineage>
</organism>
<accession>A0AAN8W9R9</accession>
<protein>
    <recommendedName>
        <fullName evidence="3">Transposase</fullName>
    </recommendedName>
</protein>
<sequence length="68" mass="8011">LNRTEKGESSTKIGHNLKLAHMTVTTIIKDKDRIRDQLERGINNVLRWYKEIYDEKKRASFQTSPLPQ</sequence>
<evidence type="ECO:0000313" key="1">
    <source>
        <dbReference type="EMBL" id="KAK7017552.1"/>
    </source>
</evidence>
<feature type="non-terminal residue" evidence="1">
    <location>
        <position position="68"/>
    </location>
</feature>
<evidence type="ECO:0000313" key="2">
    <source>
        <dbReference type="Proteomes" id="UP001381693"/>
    </source>
</evidence>
<name>A0AAN8W9R9_HALRR</name>
<reference evidence="1 2" key="1">
    <citation type="submission" date="2023-11" db="EMBL/GenBank/DDBJ databases">
        <title>Halocaridina rubra genome assembly.</title>
        <authorList>
            <person name="Smith C."/>
        </authorList>
    </citation>
    <scope>NUCLEOTIDE SEQUENCE [LARGE SCALE GENOMIC DNA]</scope>
    <source>
        <strain evidence="1">EP-1</strain>
        <tissue evidence="1">Whole</tissue>
    </source>
</reference>
<dbReference type="EMBL" id="JAXCGZ010023075">
    <property type="protein sequence ID" value="KAK7017552.1"/>
    <property type="molecule type" value="Genomic_DNA"/>
</dbReference>
<dbReference type="AlphaFoldDB" id="A0AAN8W9R9"/>
<dbReference type="Proteomes" id="UP001381693">
    <property type="component" value="Unassembled WGS sequence"/>
</dbReference>
<evidence type="ECO:0008006" key="3">
    <source>
        <dbReference type="Google" id="ProtNLM"/>
    </source>
</evidence>
<gene>
    <name evidence="1" type="ORF">SK128_008043</name>
</gene>
<proteinExistence type="predicted"/>
<keyword evidence="2" id="KW-1185">Reference proteome</keyword>
<feature type="non-terminal residue" evidence="1">
    <location>
        <position position="1"/>
    </location>
</feature>